<protein>
    <submittedName>
        <fullName evidence="3">Uncharacterized protein</fullName>
    </submittedName>
</protein>
<feature type="chain" id="PRO_5002951882" evidence="2">
    <location>
        <begin position="19"/>
        <end position="251"/>
    </location>
</feature>
<dbReference type="GeneID" id="9063478"/>
<evidence type="ECO:0000256" key="2">
    <source>
        <dbReference type="SAM" id="SignalP"/>
    </source>
</evidence>
<gene>
    <name evidence="3" type="ORF">Pmar_PMAR020999</name>
</gene>
<dbReference type="InParanoid" id="C5KG47"/>
<comment type="similarity">
    <text evidence="1">Belongs to the peptidase S10 family.</text>
</comment>
<dbReference type="EMBL" id="GG672918">
    <property type="protein sequence ID" value="EER16403.1"/>
    <property type="molecule type" value="Genomic_DNA"/>
</dbReference>
<keyword evidence="2" id="KW-0732">Signal</keyword>
<name>C5KG47_PERM5</name>
<evidence type="ECO:0000313" key="3">
    <source>
        <dbReference type="EMBL" id="EER16403.1"/>
    </source>
</evidence>
<accession>C5KG47</accession>
<keyword evidence="4" id="KW-1185">Reference proteome</keyword>
<dbReference type="Proteomes" id="UP000007800">
    <property type="component" value="Unassembled WGS sequence"/>
</dbReference>
<organism evidence="4">
    <name type="scientific">Perkinsus marinus (strain ATCC 50983 / TXsc)</name>
    <dbReference type="NCBI Taxonomy" id="423536"/>
    <lineage>
        <taxon>Eukaryota</taxon>
        <taxon>Sar</taxon>
        <taxon>Alveolata</taxon>
        <taxon>Perkinsozoa</taxon>
        <taxon>Perkinsea</taxon>
        <taxon>Perkinsida</taxon>
        <taxon>Perkinsidae</taxon>
        <taxon>Perkinsus</taxon>
    </lineage>
</organism>
<dbReference type="SUPFAM" id="SSF53474">
    <property type="entry name" value="alpha/beta-Hydrolases"/>
    <property type="match status" value="1"/>
</dbReference>
<dbReference type="RefSeq" id="XP_002784607.1">
    <property type="nucleotide sequence ID" value="XM_002784561.1"/>
</dbReference>
<evidence type="ECO:0000256" key="1">
    <source>
        <dbReference type="ARBA" id="ARBA00009431"/>
    </source>
</evidence>
<dbReference type="InterPro" id="IPR001563">
    <property type="entry name" value="Peptidase_S10"/>
</dbReference>
<dbReference type="AlphaFoldDB" id="C5KG47"/>
<dbReference type="OMA" id="TWEREND"/>
<dbReference type="GO" id="GO:0004185">
    <property type="term" value="F:serine-type carboxypeptidase activity"/>
    <property type="evidence" value="ECO:0007669"/>
    <property type="project" value="InterPro"/>
</dbReference>
<evidence type="ECO:0000313" key="4">
    <source>
        <dbReference type="Proteomes" id="UP000007800"/>
    </source>
</evidence>
<dbReference type="GO" id="GO:0006508">
    <property type="term" value="P:proteolysis"/>
    <property type="evidence" value="ECO:0007669"/>
    <property type="project" value="InterPro"/>
</dbReference>
<proteinExistence type="inferred from homology"/>
<sequence>MIIALFSAFACIAAITDAGELGNEGETPAFHHLRSLDGGGVLCPGSKGKQEFGYIPVGVINKYFYAVMEAEDVDPASAPTFWFMAALFVAMLGEGILRNPQLKIDLKGVMMYSGIVGPYAMLDIMKTGLTKCEAAVDKCNSNGPGKPAKPVLCQEAVNICEKITMDPMDREGKSIYDVRARKDGDSKFYAFKPGEAAGFLNKPNVKQALGVSKTWERENDQVLQLFNKYAAYNGTCFVTQLLDHGLKVRMI</sequence>
<dbReference type="Gene3D" id="1.10.287.410">
    <property type="match status" value="1"/>
</dbReference>
<dbReference type="Pfam" id="PF00450">
    <property type="entry name" value="Peptidase_S10"/>
    <property type="match status" value="1"/>
</dbReference>
<dbReference type="Gene3D" id="3.40.50.1820">
    <property type="entry name" value="alpha/beta hydrolase"/>
    <property type="match status" value="1"/>
</dbReference>
<dbReference type="OrthoDB" id="443318at2759"/>
<feature type="signal peptide" evidence="2">
    <location>
        <begin position="1"/>
        <end position="18"/>
    </location>
</feature>
<dbReference type="InterPro" id="IPR029058">
    <property type="entry name" value="AB_hydrolase_fold"/>
</dbReference>
<reference evidence="3 4" key="1">
    <citation type="submission" date="2008-07" db="EMBL/GenBank/DDBJ databases">
        <authorList>
            <person name="El-Sayed N."/>
            <person name="Caler E."/>
            <person name="Inman J."/>
            <person name="Amedeo P."/>
            <person name="Hass B."/>
            <person name="Wortman J."/>
        </authorList>
    </citation>
    <scope>NUCLEOTIDE SEQUENCE [LARGE SCALE GENOMIC DNA]</scope>
    <source>
        <strain evidence="4">ATCC 50983 / TXsc</strain>
    </source>
</reference>